<reference evidence="3" key="1">
    <citation type="submission" date="2017-09" db="EMBL/GenBank/DDBJ databases">
        <title>Depth-based differentiation of microbial function through sediment-hosted aquifers and enrichment of novel symbionts in the deep terrestrial subsurface.</title>
        <authorList>
            <person name="Probst A.J."/>
            <person name="Ladd B."/>
            <person name="Jarett J.K."/>
            <person name="Geller-Mcgrath D.E."/>
            <person name="Sieber C.M.K."/>
            <person name="Emerson J.B."/>
            <person name="Anantharaman K."/>
            <person name="Thomas B.C."/>
            <person name="Malmstrom R."/>
            <person name="Stieglmeier M."/>
            <person name="Klingl A."/>
            <person name="Woyke T."/>
            <person name="Ryan C.M."/>
            <person name="Banfield J.F."/>
        </authorList>
    </citation>
    <scope>NUCLEOTIDE SEQUENCE [LARGE SCALE GENOMIC DNA]</scope>
</reference>
<organism evidence="2 3">
    <name type="scientific">Candidatus Magasanikbacteria bacterium CG_4_9_14_0_2_um_filter_42_11</name>
    <dbReference type="NCBI Taxonomy" id="1974643"/>
    <lineage>
        <taxon>Bacteria</taxon>
        <taxon>Candidatus Magasanikiibacteriota</taxon>
    </lineage>
</organism>
<evidence type="ECO:0000313" key="3">
    <source>
        <dbReference type="Proteomes" id="UP000231456"/>
    </source>
</evidence>
<protein>
    <recommendedName>
        <fullName evidence="1">SH3b domain-containing protein</fullName>
    </recommendedName>
</protein>
<dbReference type="InterPro" id="IPR052354">
    <property type="entry name" value="Cell_Wall_Dynamics_Protein"/>
</dbReference>
<dbReference type="Pfam" id="PF08239">
    <property type="entry name" value="SH3_3"/>
    <property type="match status" value="2"/>
</dbReference>
<evidence type="ECO:0000259" key="1">
    <source>
        <dbReference type="PROSITE" id="PS51781"/>
    </source>
</evidence>
<gene>
    <name evidence="2" type="ORF">CO030_02980</name>
</gene>
<dbReference type="InterPro" id="IPR003646">
    <property type="entry name" value="SH3-like_bac-type"/>
</dbReference>
<dbReference type="PANTHER" id="PTHR34408:SF1">
    <property type="entry name" value="GLYCOSYL HYDROLASE FAMILY 19 DOMAIN-CONTAINING PROTEIN HI_1415"/>
    <property type="match status" value="1"/>
</dbReference>
<dbReference type="PANTHER" id="PTHR34408">
    <property type="entry name" value="FAMILY PROTEIN, PUTATIVE-RELATED"/>
    <property type="match status" value="1"/>
</dbReference>
<name>A0A2M8F9N4_9BACT</name>
<dbReference type="PROSITE" id="PS51781">
    <property type="entry name" value="SH3B"/>
    <property type="match status" value="1"/>
</dbReference>
<sequence length="276" mass="29913">MNTTVLSMGLKSTDAEGLYINSGARIPSDMAQARRMLIIDNTAGLAKVADFDETVFVNEGDQAVEGFDPYGVPLHKAEQASRVYLGVRNDGKELVVYCSKSASNQEASNALTNAGVDQARQIQVDGGGSATCGYNLPGQYFVEPGRALTHLMGAIPVTDKGTITINNLNVRTGPGVSNSAVRKLPLGEEVTLYEVKDGWVRISNTEWVSASYVKKIKTLPYNATVTVNNLNVRSGVGASFGVTRQLSLNEEVRVQEEKDGWLQISDSEWVMEKYVK</sequence>
<evidence type="ECO:0000313" key="2">
    <source>
        <dbReference type="EMBL" id="PJC52418.1"/>
    </source>
</evidence>
<dbReference type="Gene3D" id="2.30.30.40">
    <property type="entry name" value="SH3 Domains"/>
    <property type="match status" value="2"/>
</dbReference>
<proteinExistence type="predicted"/>
<dbReference type="AlphaFoldDB" id="A0A2M8F9N4"/>
<dbReference type="EMBL" id="PFRH01000096">
    <property type="protein sequence ID" value="PJC52418.1"/>
    <property type="molecule type" value="Genomic_DNA"/>
</dbReference>
<dbReference type="SMART" id="SM00287">
    <property type="entry name" value="SH3b"/>
    <property type="match status" value="2"/>
</dbReference>
<accession>A0A2M8F9N4</accession>
<dbReference type="Proteomes" id="UP000231456">
    <property type="component" value="Unassembled WGS sequence"/>
</dbReference>
<comment type="caution">
    <text evidence="2">The sequence shown here is derived from an EMBL/GenBank/DDBJ whole genome shotgun (WGS) entry which is preliminary data.</text>
</comment>
<feature type="domain" description="SH3b" evidence="1">
    <location>
        <begin position="158"/>
        <end position="217"/>
    </location>
</feature>